<gene>
    <name evidence="1" type="ORF">P3TCK_23478</name>
</gene>
<evidence type="ECO:0000313" key="2">
    <source>
        <dbReference type="Proteomes" id="UP000003789"/>
    </source>
</evidence>
<dbReference type="Proteomes" id="UP000003789">
    <property type="component" value="Unassembled WGS sequence"/>
</dbReference>
<name>Q1YX14_9GAMM</name>
<comment type="caution">
    <text evidence="1">The sequence shown here is derived from an EMBL/GenBank/DDBJ whole genome shotgun (WGS) entry which is preliminary data.</text>
</comment>
<evidence type="ECO:0000313" key="1">
    <source>
        <dbReference type="EMBL" id="EAS40781.1"/>
    </source>
</evidence>
<organism evidence="1 2">
    <name type="scientific">Photobacterium profundum 3TCK</name>
    <dbReference type="NCBI Taxonomy" id="314280"/>
    <lineage>
        <taxon>Bacteria</taxon>
        <taxon>Pseudomonadati</taxon>
        <taxon>Pseudomonadota</taxon>
        <taxon>Gammaproteobacteria</taxon>
        <taxon>Vibrionales</taxon>
        <taxon>Vibrionaceae</taxon>
        <taxon>Photobacterium</taxon>
    </lineage>
</organism>
<dbReference type="EMBL" id="AAPH01000047">
    <property type="protein sequence ID" value="EAS40781.1"/>
    <property type="molecule type" value="Genomic_DNA"/>
</dbReference>
<accession>Q1YX14</accession>
<dbReference type="AlphaFoldDB" id="Q1YX14"/>
<sequence length="38" mass="4316">MGVKYALSIGNTTKDWEALGWHEQEARRIHRMSGEEAG</sequence>
<reference evidence="1 2" key="1">
    <citation type="submission" date="2006-03" db="EMBL/GenBank/DDBJ databases">
        <authorList>
            <person name="Bartlett D.H."/>
            <person name="Valle G."/>
            <person name="Lauro F.M."/>
            <person name="Vezzi A."/>
            <person name="Simonato F."/>
            <person name="Eloe E."/>
            <person name="Vitulo N."/>
            <person name="Stratton T.K."/>
            <person name="D'angelo M."/>
            <person name="Ferriera S."/>
            <person name="Johnson J."/>
            <person name="Kravitz S."/>
            <person name="Beeson K."/>
            <person name="Sutton G."/>
            <person name="Rogers Y."/>
            <person name="Friedman R."/>
            <person name="Frazier M."/>
            <person name="Venter J.C."/>
        </authorList>
    </citation>
    <scope>NUCLEOTIDE SEQUENCE [LARGE SCALE GENOMIC DNA]</scope>
    <source>
        <strain evidence="1 2">3TCK</strain>
    </source>
</reference>
<protein>
    <submittedName>
        <fullName evidence="1">Uncharacterized protein</fullName>
    </submittedName>
</protein>
<dbReference type="HOGENOM" id="CLU_3331361_0_0_6"/>
<proteinExistence type="predicted"/>